<protein>
    <submittedName>
        <fullName evidence="1">Uncharacterized protein</fullName>
    </submittedName>
</protein>
<dbReference type="RefSeq" id="WP_055068504.1">
    <property type="nucleotide sequence ID" value="NZ_CP173697.1"/>
</dbReference>
<dbReference type="Proteomes" id="UP000049979">
    <property type="component" value="Unassembled WGS sequence"/>
</dbReference>
<proteinExistence type="predicted"/>
<keyword evidence="2" id="KW-1185">Reference proteome</keyword>
<evidence type="ECO:0000313" key="2">
    <source>
        <dbReference type="Proteomes" id="UP000049979"/>
    </source>
</evidence>
<gene>
    <name evidence="1" type="ORF">M72_13051</name>
</gene>
<dbReference type="OrthoDB" id="9800801at2"/>
<dbReference type="AlphaFoldDB" id="A0A0M6WVJ2"/>
<reference evidence="2" key="1">
    <citation type="submission" date="2015-05" db="EMBL/GenBank/DDBJ databases">
        <authorList>
            <consortium name="Pathogen Informatics"/>
        </authorList>
    </citation>
    <scope>NUCLEOTIDE SEQUENCE [LARGE SCALE GENOMIC DNA]</scope>
    <source>
        <strain evidence="2">M72</strain>
    </source>
</reference>
<dbReference type="EMBL" id="CVRR01000048">
    <property type="protein sequence ID" value="CRL41625.1"/>
    <property type="molecule type" value="Genomic_DNA"/>
</dbReference>
<organism evidence="1 2">
    <name type="scientific">Roseburia faecis</name>
    <dbReference type="NCBI Taxonomy" id="301302"/>
    <lineage>
        <taxon>Bacteria</taxon>
        <taxon>Bacillati</taxon>
        <taxon>Bacillota</taxon>
        <taxon>Clostridia</taxon>
        <taxon>Lachnospirales</taxon>
        <taxon>Lachnospiraceae</taxon>
        <taxon>Roseburia</taxon>
    </lineage>
</organism>
<name>A0A0M6WVJ2_9FIRM</name>
<evidence type="ECO:0000313" key="1">
    <source>
        <dbReference type="EMBL" id="CRL41625.1"/>
    </source>
</evidence>
<accession>A0A0M6WVJ2</accession>
<dbReference type="STRING" id="301302.ERS852420_01264"/>
<sequence length="130" mass="14807">MDMGQINVNQLEYAPDLVDFMPGANDIDIVYELMLRQRDVALSETLEQLSDIGSRTYLYASSYLVCLEITITEDLVSKLAKLDPLPIKFIFRDSTFKDDISLKDETFRKLKALIEKNAGASKPTYTVEFI</sequence>